<organism evidence="2 3">
    <name type="scientific">Rhodothermus profundi</name>
    <dbReference type="NCBI Taxonomy" id="633813"/>
    <lineage>
        <taxon>Bacteria</taxon>
        <taxon>Pseudomonadati</taxon>
        <taxon>Rhodothermota</taxon>
        <taxon>Rhodothermia</taxon>
        <taxon>Rhodothermales</taxon>
        <taxon>Rhodothermaceae</taxon>
        <taxon>Rhodothermus</taxon>
    </lineage>
</organism>
<keyword evidence="3" id="KW-1185">Reference proteome</keyword>
<evidence type="ECO:0000313" key="2">
    <source>
        <dbReference type="EMBL" id="SHK56923.1"/>
    </source>
</evidence>
<dbReference type="AlphaFoldDB" id="A0A1M6TJ38"/>
<dbReference type="EMBL" id="FRAU01000004">
    <property type="protein sequence ID" value="SHK56923.1"/>
    <property type="molecule type" value="Genomic_DNA"/>
</dbReference>
<accession>A0A1M6TJ38</accession>
<sequence length="92" mass="9813">MIHWIRRLLRITLGYVMLHPVAGSLVARAQHEPERGFLDALQCGLAIAGTIVFFIGLFAVPPAGAVGWTLYLSNAILGPTAVGTGLVTECLQ</sequence>
<dbReference type="RefSeq" id="WP_072715277.1">
    <property type="nucleotide sequence ID" value="NZ_FRAU01000004.1"/>
</dbReference>
<dbReference type="STRING" id="633813.SAMN04488087_1416"/>
<evidence type="ECO:0000313" key="3">
    <source>
        <dbReference type="Proteomes" id="UP000185812"/>
    </source>
</evidence>
<feature type="transmembrane region" description="Helical" evidence="1">
    <location>
        <begin position="45"/>
        <end position="71"/>
    </location>
</feature>
<reference evidence="3" key="1">
    <citation type="submission" date="2016-11" db="EMBL/GenBank/DDBJ databases">
        <authorList>
            <person name="Varghese N."/>
            <person name="Submissions S."/>
        </authorList>
    </citation>
    <scope>NUCLEOTIDE SEQUENCE [LARGE SCALE GENOMIC DNA]</scope>
    <source>
        <strain evidence="3">DSM 22212</strain>
    </source>
</reference>
<dbReference type="Proteomes" id="UP000185812">
    <property type="component" value="Unassembled WGS sequence"/>
</dbReference>
<evidence type="ECO:0000256" key="1">
    <source>
        <dbReference type="SAM" id="Phobius"/>
    </source>
</evidence>
<keyword evidence="1" id="KW-0812">Transmembrane</keyword>
<keyword evidence="1" id="KW-0472">Membrane</keyword>
<proteinExistence type="predicted"/>
<gene>
    <name evidence="2" type="ORF">SAMN04488087_1416</name>
</gene>
<protein>
    <submittedName>
        <fullName evidence="2">Uncharacterized protein</fullName>
    </submittedName>
</protein>
<name>A0A1M6TJ38_9BACT</name>
<keyword evidence="1" id="KW-1133">Transmembrane helix</keyword>